<comment type="caution">
    <text evidence="1">The sequence shown here is derived from an EMBL/GenBank/DDBJ whole genome shotgun (WGS) entry which is preliminary data.</text>
</comment>
<dbReference type="EMBL" id="LAZR01002342">
    <property type="protein sequence ID" value="KKN31285.1"/>
    <property type="molecule type" value="Genomic_DNA"/>
</dbReference>
<sequence>MLKPVLTNISIADKSYLKGDMRKQYDAIVIMSDTIKTEELPKGTWLPLLLRYKVGMQEQWSDKVQRNVCDFLSSQFEGTLISGKKILVVSDGGNSRCVAAVVRLLINLGFDKSGALKLVKEKTGLTPAITITKNFPKLDEKRMPFIAKCIFGKVKALTAARTTIKKFGLTDAEIDKVPELTPEEIEREA</sequence>
<evidence type="ECO:0000313" key="1">
    <source>
        <dbReference type="EMBL" id="KKN31285.1"/>
    </source>
</evidence>
<accession>A0A0F9PHJ4</accession>
<gene>
    <name evidence="1" type="ORF">LCGC14_0825500</name>
</gene>
<proteinExistence type="predicted"/>
<reference evidence="1" key="1">
    <citation type="journal article" date="2015" name="Nature">
        <title>Complex archaea that bridge the gap between prokaryotes and eukaryotes.</title>
        <authorList>
            <person name="Spang A."/>
            <person name="Saw J.H."/>
            <person name="Jorgensen S.L."/>
            <person name="Zaremba-Niedzwiedzka K."/>
            <person name="Martijn J."/>
            <person name="Lind A.E."/>
            <person name="van Eijk R."/>
            <person name="Schleper C."/>
            <person name="Guy L."/>
            <person name="Ettema T.J."/>
        </authorList>
    </citation>
    <scope>NUCLEOTIDE SEQUENCE</scope>
</reference>
<dbReference type="AlphaFoldDB" id="A0A0F9PHJ4"/>
<organism evidence="1">
    <name type="scientific">marine sediment metagenome</name>
    <dbReference type="NCBI Taxonomy" id="412755"/>
    <lineage>
        <taxon>unclassified sequences</taxon>
        <taxon>metagenomes</taxon>
        <taxon>ecological metagenomes</taxon>
    </lineage>
</organism>
<protein>
    <submittedName>
        <fullName evidence="1">Uncharacterized protein</fullName>
    </submittedName>
</protein>
<name>A0A0F9PHJ4_9ZZZZ</name>